<accession>A0A7E4V1Q9</accession>
<name>A0A7E4V1Q9_PANRE</name>
<dbReference type="WBParaSite" id="Pan_g15151.t1">
    <property type="protein sequence ID" value="Pan_g15151.t1"/>
    <property type="gene ID" value="Pan_g15151"/>
</dbReference>
<evidence type="ECO:0000313" key="1">
    <source>
        <dbReference type="Proteomes" id="UP000492821"/>
    </source>
</evidence>
<reference evidence="1" key="1">
    <citation type="journal article" date="2013" name="Genetics">
        <title>The draft genome and transcriptome of Panagrellus redivivus are shaped by the harsh demands of a free-living lifestyle.</title>
        <authorList>
            <person name="Srinivasan J."/>
            <person name="Dillman A.R."/>
            <person name="Macchietto M.G."/>
            <person name="Heikkinen L."/>
            <person name="Lakso M."/>
            <person name="Fracchia K.M."/>
            <person name="Antoshechkin I."/>
            <person name="Mortazavi A."/>
            <person name="Wong G."/>
            <person name="Sternberg P.W."/>
        </authorList>
    </citation>
    <scope>NUCLEOTIDE SEQUENCE [LARGE SCALE GENOMIC DNA]</scope>
    <source>
        <strain evidence="1">MT8872</strain>
    </source>
</reference>
<sequence>MIDTFISGTNDFNFISEHFNVVKHITISPLRSENWVHDILECGSVNFQTLSIFGDPLKLISFTLESITTLFEKLPSPCRIKLKVNTTEFELAEQLLTNVFDGPPTGRFFGKKSLILYSTDEPMLGVYFIDGKWFVI</sequence>
<evidence type="ECO:0000313" key="2">
    <source>
        <dbReference type="WBParaSite" id="Pan_g15151.t1"/>
    </source>
</evidence>
<dbReference type="Proteomes" id="UP000492821">
    <property type="component" value="Unassembled WGS sequence"/>
</dbReference>
<reference evidence="2" key="2">
    <citation type="submission" date="2020-10" db="UniProtKB">
        <authorList>
            <consortium name="WormBaseParasite"/>
        </authorList>
    </citation>
    <scope>IDENTIFICATION</scope>
</reference>
<proteinExistence type="predicted"/>
<organism evidence="1 2">
    <name type="scientific">Panagrellus redivivus</name>
    <name type="common">Microworm</name>
    <dbReference type="NCBI Taxonomy" id="6233"/>
    <lineage>
        <taxon>Eukaryota</taxon>
        <taxon>Metazoa</taxon>
        <taxon>Ecdysozoa</taxon>
        <taxon>Nematoda</taxon>
        <taxon>Chromadorea</taxon>
        <taxon>Rhabditida</taxon>
        <taxon>Tylenchina</taxon>
        <taxon>Panagrolaimomorpha</taxon>
        <taxon>Panagrolaimoidea</taxon>
        <taxon>Panagrolaimidae</taxon>
        <taxon>Panagrellus</taxon>
    </lineage>
</organism>
<protein>
    <submittedName>
        <fullName evidence="2">FTH domain-containing protein</fullName>
    </submittedName>
</protein>
<keyword evidence="1" id="KW-1185">Reference proteome</keyword>
<dbReference type="AlphaFoldDB" id="A0A7E4V1Q9"/>